<feature type="region of interest" description="Disordered" evidence="2">
    <location>
        <begin position="36"/>
        <end position="55"/>
    </location>
</feature>
<feature type="compositionally biased region" description="Low complexity" evidence="2">
    <location>
        <begin position="407"/>
        <end position="421"/>
    </location>
</feature>
<feature type="compositionally biased region" description="Basic residues" evidence="2">
    <location>
        <begin position="186"/>
        <end position="195"/>
    </location>
</feature>
<feature type="region of interest" description="Disordered" evidence="2">
    <location>
        <begin position="115"/>
        <end position="156"/>
    </location>
</feature>
<evidence type="ECO:0000256" key="1">
    <source>
        <dbReference type="SAM" id="Coils"/>
    </source>
</evidence>
<feature type="compositionally biased region" description="Basic and acidic residues" evidence="2">
    <location>
        <begin position="438"/>
        <end position="464"/>
    </location>
</feature>
<sequence>MELKDKYTAASDDEDDLEKLRLAALQTIKRQIHEESKLFTKNTGKPQNHYKRRQFPGRNLRNGQFYARQKNTNLISIPTVSDDPVGDLPVCNKPKFSDSALHRLILPQDRYCNLKTVNDKPTESSSKFDRYDNSDKSDSESEYDESNSELESPGKLEKANSLEALMQELENEIQGDSKPKEDKLKSMKSKKRKQKLGVSDALKESKLNEEVLINKSETENNIEDVTTENKKLDIKELEKDVQNDVKKNISKIHSTVDSKKPPLNKTFRKQYYADRNLHNPSLHNTNAFVTYKPYLPSNVFPGDLHYNQNLNLNTMAPYNPNVNLHRSLLPINPPNYVHPINAAGLFDRPPSPLSLNTDDALTITRAPLSPRSAAFVLQNREIIERRKKSPRRSYSRSPSPRYRRSKSPVSYGRCNRSPSPRKLLKSKSRSPQPIISENLRKVSPSKEKADSIRERRSPVVDRRSPLQRTASPIRDRRSPPRSKISPLRQKYTDKRSPNTRRSTPGERSPKPNYRNSPKATIHERLGSKALKKNTNVEPNQVPKLRKRSRSLSSETSDIKEKSVKSEKEDAVPVDPVLEARRKKFETNEIKNTEGIIRLKPKSENSSESDIKECVENNEVIVQEDEVLDFLDAKVDDIFSDEDTDEENEGRFKSSLNKPNRNVSVLPFTQLLENSTKNLKTDVLKSTNSTAKTSDKDCTMERGRKRQRSRSPLKNKDGRNYKDRTKMDDSKSSSIRKTSAKDKLYTRNKILFRNGSSSRKEKIPIANPRESKKIEIRIRNPAKYETTSKYDVANEHETLERLEKNVRKVEVSDVKKESDDNDSESEIVKEMEEEIEEKTDVSLNQKCEAGDLRAQLSRKRAERQNKLPVPEDVQSRLLQNALQGAVFKKPKKSRKEREAAPKVYTAVKRTAIGNEEYGIMKIKHTQLLSGERKVRFLYSDSQNVPNCPDGKLPIHFRLGYTNNIELFEETNPKRKRSKNKGRIEQFSMQTVNSKYEICCNGFKQWCIKV</sequence>
<dbReference type="EMBL" id="JASPKY010000014">
    <property type="protein sequence ID" value="KAK9753400.1"/>
    <property type="molecule type" value="Genomic_DNA"/>
</dbReference>
<protein>
    <submittedName>
        <fullName evidence="3">Uncharacterized protein</fullName>
    </submittedName>
</protein>
<dbReference type="Proteomes" id="UP001458880">
    <property type="component" value="Unassembled WGS sequence"/>
</dbReference>
<feature type="compositionally biased region" description="Basic and acidic residues" evidence="2">
    <location>
        <begin position="117"/>
        <end position="139"/>
    </location>
</feature>
<feature type="region of interest" description="Disordered" evidence="2">
    <location>
        <begin position="639"/>
        <end position="659"/>
    </location>
</feature>
<feature type="compositionally biased region" description="Acidic residues" evidence="2">
    <location>
        <begin position="818"/>
        <end position="836"/>
    </location>
</feature>
<feature type="region of interest" description="Disordered" evidence="2">
    <location>
        <begin position="384"/>
        <end position="569"/>
    </location>
</feature>
<feature type="compositionally biased region" description="Basic and acidic residues" evidence="2">
    <location>
        <begin position="713"/>
        <end position="730"/>
    </location>
</feature>
<feature type="region of interest" description="Disordered" evidence="2">
    <location>
        <begin position="681"/>
        <end position="739"/>
    </location>
</feature>
<evidence type="ECO:0000313" key="4">
    <source>
        <dbReference type="Proteomes" id="UP001458880"/>
    </source>
</evidence>
<keyword evidence="4" id="KW-1185">Reference proteome</keyword>
<proteinExistence type="predicted"/>
<feature type="compositionally biased region" description="Basic and acidic residues" evidence="2">
    <location>
        <begin position="808"/>
        <end position="817"/>
    </location>
</feature>
<feature type="compositionally biased region" description="Basic and acidic residues" evidence="2">
    <location>
        <begin position="175"/>
        <end position="185"/>
    </location>
</feature>
<organism evidence="3 4">
    <name type="scientific">Popillia japonica</name>
    <name type="common">Japanese beetle</name>
    <dbReference type="NCBI Taxonomy" id="7064"/>
    <lineage>
        <taxon>Eukaryota</taxon>
        <taxon>Metazoa</taxon>
        <taxon>Ecdysozoa</taxon>
        <taxon>Arthropoda</taxon>
        <taxon>Hexapoda</taxon>
        <taxon>Insecta</taxon>
        <taxon>Pterygota</taxon>
        <taxon>Neoptera</taxon>
        <taxon>Endopterygota</taxon>
        <taxon>Coleoptera</taxon>
        <taxon>Polyphaga</taxon>
        <taxon>Scarabaeiformia</taxon>
        <taxon>Scarabaeidae</taxon>
        <taxon>Rutelinae</taxon>
        <taxon>Popillia</taxon>
    </lineage>
</organism>
<evidence type="ECO:0000256" key="2">
    <source>
        <dbReference type="SAM" id="MobiDB-lite"/>
    </source>
</evidence>
<feature type="region of interest" description="Disordered" evidence="2">
    <location>
        <begin position="170"/>
        <end position="200"/>
    </location>
</feature>
<gene>
    <name evidence="3" type="ORF">QE152_g3477</name>
</gene>
<feature type="compositionally biased region" description="Polar residues" evidence="2">
    <location>
        <begin position="681"/>
        <end position="691"/>
    </location>
</feature>
<dbReference type="AlphaFoldDB" id="A0AAW1N0J1"/>
<feature type="coiled-coil region" evidence="1">
    <location>
        <begin position="208"/>
        <end position="235"/>
    </location>
</feature>
<feature type="compositionally biased region" description="Basic and acidic residues" evidence="2">
    <location>
        <begin position="692"/>
        <end position="701"/>
    </location>
</feature>
<reference evidence="3 4" key="1">
    <citation type="journal article" date="2024" name="BMC Genomics">
        <title>De novo assembly and annotation of Popillia japonica's genome with initial clues to its potential as an invasive pest.</title>
        <authorList>
            <person name="Cucini C."/>
            <person name="Boschi S."/>
            <person name="Funari R."/>
            <person name="Cardaioli E."/>
            <person name="Iannotti N."/>
            <person name="Marturano G."/>
            <person name="Paoli F."/>
            <person name="Bruttini M."/>
            <person name="Carapelli A."/>
            <person name="Frati F."/>
            <person name="Nardi F."/>
        </authorList>
    </citation>
    <scope>NUCLEOTIDE SEQUENCE [LARGE SCALE GENOMIC DNA]</scope>
    <source>
        <strain evidence="3">DMR45628</strain>
    </source>
</reference>
<feature type="region of interest" description="Disordered" evidence="2">
    <location>
        <begin position="808"/>
        <end position="845"/>
    </location>
</feature>
<comment type="caution">
    <text evidence="3">The sequence shown here is derived from an EMBL/GenBank/DDBJ whole genome shotgun (WGS) entry which is preliminary data.</text>
</comment>
<evidence type="ECO:0000313" key="3">
    <source>
        <dbReference type="EMBL" id="KAK9753400.1"/>
    </source>
</evidence>
<feature type="compositionally biased region" description="Basic residues" evidence="2">
    <location>
        <begin position="385"/>
        <end position="394"/>
    </location>
</feature>
<keyword evidence="1" id="KW-0175">Coiled coil</keyword>
<feature type="compositionally biased region" description="Basic residues" evidence="2">
    <location>
        <begin position="702"/>
        <end position="712"/>
    </location>
</feature>
<accession>A0AAW1N0J1</accession>
<feature type="compositionally biased region" description="Basic and acidic residues" evidence="2">
    <location>
        <begin position="556"/>
        <end position="569"/>
    </location>
</feature>
<name>A0AAW1N0J1_POPJA</name>